<proteinExistence type="predicted"/>
<evidence type="ECO:0000313" key="2">
    <source>
        <dbReference type="Proteomes" id="UP001430953"/>
    </source>
</evidence>
<protein>
    <submittedName>
        <fullName evidence="1">Uncharacterized protein</fullName>
    </submittedName>
</protein>
<accession>A0AAW2GE36</accession>
<sequence length="54" mass="6160">MQNNNVVIKNSTNFFTVEYALYAALCIKNVNRRITVISRIIQNKTCTANFYGAD</sequence>
<name>A0AAW2GE36_9HYME</name>
<dbReference type="Proteomes" id="UP001430953">
    <property type="component" value="Unassembled WGS sequence"/>
</dbReference>
<keyword evidence="2" id="KW-1185">Reference proteome</keyword>
<dbReference type="AlphaFoldDB" id="A0AAW2GE36"/>
<dbReference type="EMBL" id="JADYXP020000004">
    <property type="protein sequence ID" value="KAL0125823.1"/>
    <property type="molecule type" value="Genomic_DNA"/>
</dbReference>
<organism evidence="1 2">
    <name type="scientific">Cardiocondyla obscurior</name>
    <dbReference type="NCBI Taxonomy" id="286306"/>
    <lineage>
        <taxon>Eukaryota</taxon>
        <taxon>Metazoa</taxon>
        <taxon>Ecdysozoa</taxon>
        <taxon>Arthropoda</taxon>
        <taxon>Hexapoda</taxon>
        <taxon>Insecta</taxon>
        <taxon>Pterygota</taxon>
        <taxon>Neoptera</taxon>
        <taxon>Endopterygota</taxon>
        <taxon>Hymenoptera</taxon>
        <taxon>Apocrita</taxon>
        <taxon>Aculeata</taxon>
        <taxon>Formicoidea</taxon>
        <taxon>Formicidae</taxon>
        <taxon>Myrmicinae</taxon>
        <taxon>Cardiocondyla</taxon>
    </lineage>
</organism>
<reference evidence="1 2" key="1">
    <citation type="submission" date="2023-03" db="EMBL/GenBank/DDBJ databases">
        <title>High recombination rates correlate with genetic variation in Cardiocondyla obscurior ants.</title>
        <authorList>
            <person name="Errbii M."/>
        </authorList>
    </citation>
    <scope>NUCLEOTIDE SEQUENCE [LARGE SCALE GENOMIC DNA]</scope>
    <source>
        <strain evidence="1">Alpha-2009</strain>
        <tissue evidence="1">Whole body</tissue>
    </source>
</reference>
<comment type="caution">
    <text evidence="1">The sequence shown here is derived from an EMBL/GenBank/DDBJ whole genome shotgun (WGS) entry which is preliminary data.</text>
</comment>
<evidence type="ECO:0000313" key="1">
    <source>
        <dbReference type="EMBL" id="KAL0125823.1"/>
    </source>
</evidence>
<gene>
    <name evidence="1" type="ORF">PUN28_004705</name>
</gene>